<dbReference type="PROSITE" id="PS51192">
    <property type="entry name" value="HELICASE_ATP_BIND_1"/>
    <property type="match status" value="1"/>
</dbReference>
<dbReference type="CDD" id="cd18032">
    <property type="entry name" value="DEXHc_RE_I_III_res"/>
    <property type="match status" value="1"/>
</dbReference>
<sequence length="920" mass="103661">MLGPEQIARTKIDALLSAAGWVLQDRDQFNKSAALGVAVREFSLPAGPCDYLLFVDGKAAGVVEAKKTGVTLSGVAEQSEKYMAKLPDHLARWQDTLRFDYESTGDETFFRDMADPKPRSRRLFAFHRPETLHAWLKDTATLRARLQALPPLDTKGLRDCQVEAITGLEESFANDRPRALIQLATGAGKTFTACSFAYRLIKHGGAKRILFLVDRNNLGDQTLKEFQNFLPHGAANRFTDTYIVQHLHSHRIDPDAKVVITTIQRLYSMLRGQELFEEDEEASGFETWQGEDGEPLPLAYNPDIPIETFDFVVTDECHRSIYGLWRQVLEYFDASIIGLTATPSKHTLGFFNQNLVAEYPYERSVADGVNVGYEIYRIRTRVTEEGGKVETDDTGFQVPVRDKRTRKVRYEQLDADLEYTAKELDRSVVNPNQIRTVLQTYKDRVFTELFPDRTGDWLPKTLIFAKDDNHAEEIVHAVREVFNEGNDFAKKITYRNTGEDPKSMIKAFRVDPFPRVAVTVDMIATGTDIKPVEVLIFMRDVKSEGYYEQMKGRGVRTIPDADLQAVTPDAKTKTRFILIDAVGVSETKKNASQPLERKKSFSFDALIEQIAMGRRDEDALSSLAARLAILDRKLGDEDRARIAEVTGGKTPRDLANALLDAIDIDKQQAATCERHGPAPTPEQERAVIEELTDTACRPFDNPAARNLLKDIKQKTDIFIDEITTDELTGAGFDMKRAEETITSFRVFIDDNRDELTALQILYNQPYGAQRLTYAAIRELVTVMGERPPYLNTATVWQAYKRLDAARVRGAPVDEQLTEVVSLVRFALGQTEVLEPFATIVEQRFNLWMGREKKAGRDYTQEQEDWLRAIASFIAANAEIAPRDFMEVPSLADRGGIVQARKVLGTGLNDMLEDLQGALVA</sequence>
<dbReference type="GO" id="GO:0016787">
    <property type="term" value="F:hydrolase activity"/>
    <property type="evidence" value="ECO:0007669"/>
    <property type="project" value="InterPro"/>
</dbReference>
<dbReference type="SUPFAM" id="SSF52540">
    <property type="entry name" value="P-loop containing nucleoside triphosphate hydrolases"/>
    <property type="match status" value="1"/>
</dbReference>
<dbReference type="InterPro" id="IPR027417">
    <property type="entry name" value="P-loop_NTPase"/>
</dbReference>
<dbReference type="Gene3D" id="3.90.1570.30">
    <property type="match status" value="1"/>
</dbReference>
<proteinExistence type="predicted"/>
<reference evidence="2 3" key="1">
    <citation type="submission" date="2023-01" db="EMBL/GenBank/DDBJ databases">
        <title>Complete genome sequence of Roseicyclus marinus strain Dej080120_10.</title>
        <authorList>
            <person name="Ueki S."/>
            <person name="Maruyama F."/>
        </authorList>
    </citation>
    <scope>NUCLEOTIDE SEQUENCE [LARGE SCALE GENOMIC DNA]</scope>
    <source>
        <strain evidence="2 3">Dej080120_10</strain>
    </source>
</reference>
<dbReference type="GO" id="GO:0004519">
    <property type="term" value="F:endonuclease activity"/>
    <property type="evidence" value="ECO:0007669"/>
    <property type="project" value="UniProtKB-KW"/>
</dbReference>
<dbReference type="InterPro" id="IPR013670">
    <property type="entry name" value="EcoEI_R_C_dom"/>
</dbReference>
<keyword evidence="3" id="KW-1185">Reference proteome</keyword>
<dbReference type="InterPro" id="IPR006935">
    <property type="entry name" value="Helicase/UvrB_N"/>
</dbReference>
<evidence type="ECO:0000259" key="1">
    <source>
        <dbReference type="PROSITE" id="PS51192"/>
    </source>
</evidence>
<dbReference type="Pfam" id="PF04851">
    <property type="entry name" value="ResIII"/>
    <property type="match status" value="1"/>
</dbReference>
<keyword evidence="2" id="KW-0255">Endonuclease</keyword>
<gene>
    <name evidence="2" type="ORF">MACH21_05020</name>
</gene>
<dbReference type="REBASE" id="753404">
    <property type="entry name" value="Rma10ORF5050P"/>
</dbReference>
<accession>A0AA48HAP4</accession>
<keyword evidence="2" id="KW-0378">Hydrolase</keyword>
<name>A0AA48HAP4_9RHOB</name>
<dbReference type="RefSeq" id="WP_338274101.1">
    <property type="nucleotide sequence ID" value="NZ_AP027266.1"/>
</dbReference>
<dbReference type="GO" id="GO:0003677">
    <property type="term" value="F:DNA binding"/>
    <property type="evidence" value="ECO:0007669"/>
    <property type="project" value="InterPro"/>
</dbReference>
<protein>
    <submittedName>
        <fullName evidence="2">Type III restriction endonuclease subunit R</fullName>
    </submittedName>
</protein>
<dbReference type="Gene3D" id="3.40.50.300">
    <property type="entry name" value="P-loop containing nucleotide triphosphate hydrolases"/>
    <property type="match status" value="2"/>
</dbReference>
<dbReference type="PANTHER" id="PTHR47396:SF1">
    <property type="entry name" value="ATP-DEPENDENT HELICASE IRC3-RELATED"/>
    <property type="match status" value="1"/>
</dbReference>
<dbReference type="Proteomes" id="UP001337723">
    <property type="component" value="Chromosome"/>
</dbReference>
<evidence type="ECO:0000313" key="2">
    <source>
        <dbReference type="EMBL" id="BDW84325.1"/>
    </source>
</evidence>
<keyword evidence="2" id="KW-0540">Nuclease</keyword>
<evidence type="ECO:0000313" key="3">
    <source>
        <dbReference type="Proteomes" id="UP001337723"/>
    </source>
</evidence>
<feature type="domain" description="Helicase ATP-binding" evidence="1">
    <location>
        <begin position="170"/>
        <end position="361"/>
    </location>
</feature>
<organism evidence="2 3">
    <name type="scientific">Roseicyclus marinus</name>
    <dbReference type="NCBI Taxonomy" id="2161673"/>
    <lineage>
        <taxon>Bacteria</taxon>
        <taxon>Pseudomonadati</taxon>
        <taxon>Pseudomonadota</taxon>
        <taxon>Alphaproteobacteria</taxon>
        <taxon>Rhodobacterales</taxon>
        <taxon>Roseobacteraceae</taxon>
        <taxon>Roseicyclus</taxon>
    </lineage>
</organism>
<dbReference type="GO" id="GO:0005524">
    <property type="term" value="F:ATP binding"/>
    <property type="evidence" value="ECO:0007669"/>
    <property type="project" value="InterPro"/>
</dbReference>
<dbReference type="GO" id="GO:0006304">
    <property type="term" value="P:DNA modification"/>
    <property type="evidence" value="ECO:0007669"/>
    <property type="project" value="InterPro"/>
</dbReference>
<dbReference type="InterPro" id="IPR050742">
    <property type="entry name" value="Helicase_Restrict-Modif_Enz"/>
</dbReference>
<dbReference type="PANTHER" id="PTHR47396">
    <property type="entry name" value="TYPE I RESTRICTION ENZYME ECOKI R PROTEIN"/>
    <property type="match status" value="1"/>
</dbReference>
<dbReference type="KEGG" id="rmai:MACH21_05020"/>
<dbReference type="Pfam" id="PF08463">
    <property type="entry name" value="EcoEI_R_C"/>
    <property type="match status" value="1"/>
</dbReference>
<dbReference type="EMBL" id="AP027266">
    <property type="protein sequence ID" value="BDW84325.1"/>
    <property type="molecule type" value="Genomic_DNA"/>
</dbReference>
<dbReference type="SMART" id="SM00487">
    <property type="entry name" value="DEXDc"/>
    <property type="match status" value="1"/>
</dbReference>
<dbReference type="GO" id="GO:0005829">
    <property type="term" value="C:cytosol"/>
    <property type="evidence" value="ECO:0007669"/>
    <property type="project" value="TreeGrafter"/>
</dbReference>
<dbReference type="AlphaFoldDB" id="A0AA48HAP4"/>
<dbReference type="InterPro" id="IPR014001">
    <property type="entry name" value="Helicase_ATP-bd"/>
</dbReference>